<dbReference type="EMBL" id="BARW01003017">
    <property type="protein sequence ID" value="GAI62421.1"/>
    <property type="molecule type" value="Genomic_DNA"/>
</dbReference>
<gene>
    <name evidence="1" type="ORF">S12H4_07968</name>
</gene>
<dbReference type="GO" id="GO:0006402">
    <property type="term" value="P:mRNA catabolic process"/>
    <property type="evidence" value="ECO:0007669"/>
    <property type="project" value="TreeGrafter"/>
</dbReference>
<dbReference type="InterPro" id="IPR003477">
    <property type="entry name" value="PemK-like"/>
</dbReference>
<dbReference type="AlphaFoldDB" id="X1R5U2"/>
<reference evidence="1" key="1">
    <citation type="journal article" date="2014" name="Front. Microbiol.">
        <title>High frequency of phylogenetically diverse reductive dehalogenase-homologous genes in deep subseafloor sedimentary metagenomes.</title>
        <authorList>
            <person name="Kawai M."/>
            <person name="Futagami T."/>
            <person name="Toyoda A."/>
            <person name="Takaki Y."/>
            <person name="Nishi S."/>
            <person name="Hori S."/>
            <person name="Arai W."/>
            <person name="Tsubouchi T."/>
            <person name="Morono Y."/>
            <person name="Uchiyama I."/>
            <person name="Ito T."/>
            <person name="Fujiyama A."/>
            <person name="Inagaki F."/>
            <person name="Takami H."/>
        </authorList>
    </citation>
    <scope>NUCLEOTIDE SEQUENCE</scope>
    <source>
        <strain evidence="1">Expedition CK06-06</strain>
    </source>
</reference>
<sequence>MRRGEIWWAELTPPAGRHPVLLLSRNEAYAVRELVTMAPVTTRMRHIPSEVPLGPEDGLPKPCVANLDTITTIAKRSLQERLVTLSSEKIKAVEAALHFALGLEE</sequence>
<evidence type="ECO:0000313" key="1">
    <source>
        <dbReference type="EMBL" id="GAI62421.1"/>
    </source>
</evidence>
<organism evidence="1">
    <name type="scientific">marine sediment metagenome</name>
    <dbReference type="NCBI Taxonomy" id="412755"/>
    <lineage>
        <taxon>unclassified sequences</taxon>
        <taxon>metagenomes</taxon>
        <taxon>ecological metagenomes</taxon>
    </lineage>
</organism>
<dbReference type="GO" id="GO:0004521">
    <property type="term" value="F:RNA endonuclease activity"/>
    <property type="evidence" value="ECO:0007669"/>
    <property type="project" value="TreeGrafter"/>
</dbReference>
<proteinExistence type="predicted"/>
<dbReference type="GO" id="GO:0016075">
    <property type="term" value="P:rRNA catabolic process"/>
    <property type="evidence" value="ECO:0007669"/>
    <property type="project" value="TreeGrafter"/>
</dbReference>
<protein>
    <recommendedName>
        <fullName evidence="2">Type II toxin-antitoxin system PemK/MazF family toxin</fullName>
    </recommendedName>
</protein>
<dbReference type="Pfam" id="PF02452">
    <property type="entry name" value="PemK_toxin"/>
    <property type="match status" value="1"/>
</dbReference>
<dbReference type="Gene3D" id="2.30.30.110">
    <property type="match status" value="1"/>
</dbReference>
<comment type="caution">
    <text evidence="1">The sequence shown here is derived from an EMBL/GenBank/DDBJ whole genome shotgun (WGS) entry which is preliminary data.</text>
</comment>
<dbReference type="InterPro" id="IPR011067">
    <property type="entry name" value="Plasmid_toxin/cell-grow_inhib"/>
</dbReference>
<dbReference type="GO" id="GO:0003677">
    <property type="term" value="F:DNA binding"/>
    <property type="evidence" value="ECO:0007669"/>
    <property type="project" value="InterPro"/>
</dbReference>
<dbReference type="SUPFAM" id="SSF50118">
    <property type="entry name" value="Cell growth inhibitor/plasmid maintenance toxic component"/>
    <property type="match status" value="1"/>
</dbReference>
<dbReference type="PANTHER" id="PTHR33988">
    <property type="entry name" value="ENDORIBONUCLEASE MAZF-RELATED"/>
    <property type="match status" value="1"/>
</dbReference>
<dbReference type="PANTHER" id="PTHR33988:SF2">
    <property type="entry name" value="ENDORIBONUCLEASE MAZF"/>
    <property type="match status" value="1"/>
</dbReference>
<accession>X1R5U2</accession>
<evidence type="ECO:0008006" key="2">
    <source>
        <dbReference type="Google" id="ProtNLM"/>
    </source>
</evidence>
<name>X1R5U2_9ZZZZ</name>